<keyword evidence="1" id="KW-0175">Coiled coil</keyword>
<evidence type="ECO:0000313" key="3">
    <source>
        <dbReference type="EMBL" id="QLG59964.1"/>
    </source>
</evidence>
<accession>A0AB73V9J9</accession>
<organism evidence="3 4">
    <name type="scientific">Escherichia coli</name>
    <dbReference type="NCBI Taxonomy" id="562"/>
    <lineage>
        <taxon>Bacteria</taxon>
        <taxon>Pseudomonadati</taxon>
        <taxon>Pseudomonadota</taxon>
        <taxon>Gammaproteobacteria</taxon>
        <taxon>Enterobacterales</taxon>
        <taxon>Enterobacteriaceae</taxon>
        <taxon>Escherichia</taxon>
    </lineage>
</organism>
<feature type="coiled-coil region" evidence="1">
    <location>
        <begin position="47"/>
        <end position="96"/>
    </location>
</feature>
<reference evidence="4" key="1">
    <citation type="submission" date="2020-06" db="EMBL/GenBank/DDBJ databases">
        <title>Identification and Characterisation of Fosfomycin Resistance in Escherichia coli Urinary Tract Infection Isolates from Australia.</title>
        <authorList>
            <person name="Mowlaboccus S."/>
            <person name="Daley D."/>
            <person name="Pang S."/>
            <person name="Gottlieb T."/>
            <person name="Nimmo G.R."/>
            <person name="George N."/>
            <person name="Korman T.M."/>
            <person name="Strietberg R."/>
            <person name="Robson J."/>
            <person name="Peachey G."/>
            <person name="Collignon P."/>
            <person name="Bradbury S."/>
            <person name="Colombi E."/>
            <person name="Ramsay J.P."/>
            <person name="Rogers B.A."/>
            <person name="Coombs G.W."/>
        </authorList>
    </citation>
    <scope>NUCLEOTIDE SEQUENCE [LARGE SCALE GENOMIC DNA]</scope>
    <source>
        <strain evidence="4">EC2</strain>
    </source>
</reference>
<feature type="chain" id="PRO_5044492455" evidence="2">
    <location>
        <begin position="16"/>
        <end position="100"/>
    </location>
</feature>
<gene>
    <name evidence="3" type="ORF">HX136_20080</name>
</gene>
<protein>
    <submittedName>
        <fullName evidence="3">Uncharacterized protein</fullName>
    </submittedName>
</protein>
<feature type="signal peptide" evidence="2">
    <location>
        <begin position="1"/>
        <end position="15"/>
    </location>
</feature>
<keyword evidence="2" id="KW-0732">Signal</keyword>
<evidence type="ECO:0000256" key="2">
    <source>
        <dbReference type="SAM" id="SignalP"/>
    </source>
</evidence>
<name>A0AB73V9J9_ECOLX</name>
<evidence type="ECO:0000313" key="4">
    <source>
        <dbReference type="Proteomes" id="UP000509796"/>
    </source>
</evidence>
<evidence type="ECO:0000256" key="1">
    <source>
        <dbReference type="SAM" id="Coils"/>
    </source>
</evidence>
<dbReference type="AlphaFoldDB" id="A0AB73V9J9"/>
<sequence>MLFGFILAYSTVASATVFGGSNLSFSGYSEFSDSEPSPPYDRSEYSMQAYKNDVERYIQNAKEYTENADNDIKRIREAQEDAIQKANRVVEEYNRTARGY</sequence>
<proteinExistence type="predicted"/>
<dbReference type="EMBL" id="CP058571">
    <property type="protein sequence ID" value="QLG59964.1"/>
    <property type="molecule type" value="Genomic_DNA"/>
</dbReference>
<dbReference type="Proteomes" id="UP000509796">
    <property type="component" value="Chromosome"/>
</dbReference>